<comment type="caution">
    <text evidence="2">The sequence shown here is derived from an EMBL/GenBank/DDBJ whole genome shotgun (WGS) entry which is preliminary data.</text>
</comment>
<protein>
    <submittedName>
        <fullName evidence="2">Uncharacterized protein</fullName>
    </submittedName>
</protein>
<dbReference type="Proteomes" id="UP000245535">
    <property type="component" value="Unassembled WGS sequence"/>
</dbReference>
<keyword evidence="1" id="KW-0812">Transmembrane</keyword>
<reference evidence="2 3" key="1">
    <citation type="submission" date="2018-03" db="EMBL/GenBank/DDBJ databases">
        <title>Genomic Encyclopedia of Archaeal and Bacterial Type Strains, Phase II (KMG-II): from individual species to whole genera.</title>
        <authorList>
            <person name="Goeker M."/>
        </authorList>
    </citation>
    <scope>NUCLEOTIDE SEQUENCE [LARGE SCALE GENOMIC DNA]</scope>
    <source>
        <strain evidence="2 3">DSM 28229</strain>
    </source>
</reference>
<dbReference type="EMBL" id="QGDO01000004">
    <property type="protein sequence ID" value="PWJ40807.1"/>
    <property type="molecule type" value="Genomic_DNA"/>
</dbReference>
<gene>
    <name evidence="2" type="ORF">BC781_10466</name>
</gene>
<dbReference type="AlphaFoldDB" id="A0A315Z7H6"/>
<sequence>MRTTTKNSTYLHNLLRSKISEQGLRDQFNKQYLSTTEAAASLAKSKTVELHDQANYYRRCLNLFSISLVLGFFILSYLLEWQQGFVLSQVLITLTSSIMIGKLIMREPLL</sequence>
<keyword evidence="3" id="KW-1185">Reference proteome</keyword>
<keyword evidence="1" id="KW-0472">Membrane</keyword>
<evidence type="ECO:0000313" key="2">
    <source>
        <dbReference type="EMBL" id="PWJ40807.1"/>
    </source>
</evidence>
<feature type="transmembrane region" description="Helical" evidence="1">
    <location>
        <begin position="60"/>
        <end position="79"/>
    </location>
</feature>
<keyword evidence="1" id="KW-1133">Transmembrane helix</keyword>
<dbReference type="RefSeq" id="WP_109619566.1">
    <property type="nucleotide sequence ID" value="NZ_QGDO01000004.1"/>
</dbReference>
<feature type="transmembrane region" description="Helical" evidence="1">
    <location>
        <begin position="85"/>
        <end position="105"/>
    </location>
</feature>
<proteinExistence type="predicted"/>
<evidence type="ECO:0000313" key="3">
    <source>
        <dbReference type="Proteomes" id="UP000245535"/>
    </source>
</evidence>
<accession>A0A315Z7H6</accession>
<name>A0A315Z7H6_SEDFL</name>
<organism evidence="2 3">
    <name type="scientific">Sediminitomix flava</name>
    <dbReference type="NCBI Taxonomy" id="379075"/>
    <lineage>
        <taxon>Bacteria</taxon>
        <taxon>Pseudomonadati</taxon>
        <taxon>Bacteroidota</taxon>
        <taxon>Cytophagia</taxon>
        <taxon>Cytophagales</taxon>
        <taxon>Flammeovirgaceae</taxon>
        <taxon>Sediminitomix</taxon>
    </lineage>
</organism>
<evidence type="ECO:0000256" key="1">
    <source>
        <dbReference type="SAM" id="Phobius"/>
    </source>
</evidence>